<evidence type="ECO:0000256" key="4">
    <source>
        <dbReference type="ARBA" id="ARBA00022840"/>
    </source>
</evidence>
<evidence type="ECO:0000313" key="8">
    <source>
        <dbReference type="Proteomes" id="UP000684084"/>
    </source>
</evidence>
<feature type="binding site" evidence="5">
    <location>
        <position position="90"/>
    </location>
    <ligand>
        <name>ATP</name>
        <dbReference type="ChEBI" id="CHEBI:30616"/>
    </ligand>
</feature>
<sequence>MKFKKIVLKAFKRVQEKLKNRLLTKTLKQAVSCERNPESGRLVNIDLLLKDYRHYGHQDFEILSEIGNGGSAAVYAAYWKKTPTKFAIKKIKKIIDISTEKDIINEINLMKIVEFHPNIITFWGVIKSEMNYSLVLEYADGGTLGKYLENTITLKSEVQLKFAKEIASAILCLHANDIIHRDIHPNNILIHELTIKLADFGRSCLQGSDVDTGVFGVIPYVDPKMLDPKIPYNLSKKSDIYSMGVIFWQLTSCSSPFNFEKRDYTSITLDILNGAREESISNTNVKFIKLYQQCWRHEPDERPDADQVVLELNKIDSENNFDFEKSENEIKITKELKSEEIKDDFSDCHLLNY</sequence>
<dbReference type="PROSITE" id="PS50011">
    <property type="entry name" value="PROTEIN_KINASE_DOM"/>
    <property type="match status" value="1"/>
</dbReference>
<dbReference type="EMBL" id="CAGKOT010000066">
    <property type="protein sequence ID" value="CAB5389740.1"/>
    <property type="molecule type" value="Genomic_DNA"/>
</dbReference>
<dbReference type="InterPro" id="IPR017441">
    <property type="entry name" value="Protein_kinase_ATP_BS"/>
</dbReference>
<dbReference type="InterPro" id="IPR051681">
    <property type="entry name" value="Ser/Thr_Kinases-Pseudokinases"/>
</dbReference>
<dbReference type="PANTHER" id="PTHR44329">
    <property type="entry name" value="SERINE/THREONINE-PROTEIN KINASE TNNI3K-RELATED"/>
    <property type="match status" value="1"/>
</dbReference>
<keyword evidence="4 5" id="KW-0067">ATP-binding</keyword>
<reference evidence="7" key="1">
    <citation type="submission" date="2020-05" db="EMBL/GenBank/DDBJ databases">
        <authorList>
            <person name="Rincon C."/>
            <person name="Sanders R I."/>
            <person name="Robbins C."/>
            <person name="Chaturvedi A."/>
        </authorList>
    </citation>
    <scope>NUCLEOTIDE SEQUENCE</scope>
    <source>
        <strain evidence="7">CHB12</strain>
    </source>
</reference>
<dbReference type="PROSITE" id="PS00107">
    <property type="entry name" value="PROTEIN_KINASE_ATP"/>
    <property type="match status" value="1"/>
</dbReference>
<dbReference type="GO" id="GO:0005524">
    <property type="term" value="F:ATP binding"/>
    <property type="evidence" value="ECO:0007669"/>
    <property type="project" value="UniProtKB-UniRule"/>
</dbReference>
<keyword evidence="2 5" id="KW-0547">Nucleotide-binding</keyword>
<dbReference type="Proteomes" id="UP000684084">
    <property type="component" value="Unassembled WGS sequence"/>
</dbReference>
<dbReference type="InterPro" id="IPR000719">
    <property type="entry name" value="Prot_kinase_dom"/>
</dbReference>
<dbReference type="OrthoDB" id="346907at2759"/>
<protein>
    <recommendedName>
        <fullName evidence="6">Protein kinase domain-containing protein</fullName>
    </recommendedName>
</protein>
<evidence type="ECO:0000313" key="7">
    <source>
        <dbReference type="EMBL" id="CAB5389740.1"/>
    </source>
</evidence>
<dbReference type="PANTHER" id="PTHR44329:SF288">
    <property type="entry name" value="MITOGEN-ACTIVATED PROTEIN KINASE KINASE KINASE 20"/>
    <property type="match status" value="1"/>
</dbReference>
<name>A0A915ZT10_9GLOM</name>
<feature type="domain" description="Protein kinase" evidence="6">
    <location>
        <begin position="60"/>
        <end position="321"/>
    </location>
</feature>
<keyword evidence="1" id="KW-0808">Transferase</keyword>
<accession>A0A915ZT10</accession>
<dbReference type="VEuPathDB" id="FungiDB:RhiirFUN_012820"/>
<evidence type="ECO:0000256" key="3">
    <source>
        <dbReference type="ARBA" id="ARBA00022777"/>
    </source>
</evidence>
<proteinExistence type="predicted"/>
<evidence type="ECO:0000256" key="5">
    <source>
        <dbReference type="PROSITE-ProRule" id="PRU10141"/>
    </source>
</evidence>
<dbReference type="AlphaFoldDB" id="A0A915ZT10"/>
<gene>
    <name evidence="7" type="ORF">CHRIB12_LOCUS21199</name>
</gene>
<evidence type="ECO:0000256" key="1">
    <source>
        <dbReference type="ARBA" id="ARBA00022679"/>
    </source>
</evidence>
<dbReference type="Pfam" id="PF00069">
    <property type="entry name" value="Pkinase"/>
    <property type="match status" value="1"/>
</dbReference>
<keyword evidence="3" id="KW-0418">Kinase</keyword>
<evidence type="ECO:0000256" key="2">
    <source>
        <dbReference type="ARBA" id="ARBA00022741"/>
    </source>
</evidence>
<comment type="caution">
    <text evidence="7">The sequence shown here is derived from an EMBL/GenBank/DDBJ whole genome shotgun (WGS) entry which is preliminary data.</text>
</comment>
<dbReference type="GO" id="GO:0004674">
    <property type="term" value="F:protein serine/threonine kinase activity"/>
    <property type="evidence" value="ECO:0007669"/>
    <property type="project" value="TreeGrafter"/>
</dbReference>
<organism evidence="7 8">
    <name type="scientific">Rhizophagus irregularis</name>
    <dbReference type="NCBI Taxonomy" id="588596"/>
    <lineage>
        <taxon>Eukaryota</taxon>
        <taxon>Fungi</taxon>
        <taxon>Fungi incertae sedis</taxon>
        <taxon>Mucoromycota</taxon>
        <taxon>Glomeromycotina</taxon>
        <taxon>Glomeromycetes</taxon>
        <taxon>Glomerales</taxon>
        <taxon>Glomeraceae</taxon>
        <taxon>Rhizophagus</taxon>
    </lineage>
</organism>
<evidence type="ECO:0000259" key="6">
    <source>
        <dbReference type="PROSITE" id="PS50011"/>
    </source>
</evidence>